<evidence type="ECO:0000313" key="2">
    <source>
        <dbReference type="Proteomes" id="UP001148203"/>
    </source>
</evidence>
<dbReference type="EMBL" id="JAMDGY010000065">
    <property type="protein sequence ID" value="MDD0992716.1"/>
    <property type="molecule type" value="Genomic_DNA"/>
</dbReference>
<comment type="caution">
    <text evidence="1">The sequence shown here is derived from an EMBL/GenBank/DDBJ whole genome shotgun (WGS) entry which is preliminary data.</text>
</comment>
<accession>A0ABT5NX02</accession>
<reference evidence="1 2" key="1">
    <citation type="submission" date="2022-05" db="EMBL/GenBank/DDBJ databases">
        <title>Novel Pseudomonas spp. Isolated from a Rainbow Trout Aquaculture Facility.</title>
        <authorList>
            <person name="Testerman T."/>
            <person name="Graf J."/>
        </authorList>
    </citation>
    <scope>NUCLEOTIDE SEQUENCE [LARGE SCALE GENOMIC DNA]</scope>
    <source>
        <strain evidence="1 2">ID681</strain>
    </source>
</reference>
<gene>
    <name evidence="1" type="ORF">M5G11_19485</name>
</gene>
<proteinExistence type="predicted"/>
<name>A0ABT5NX02_9PSED</name>
<sequence>MTTQSIIVPKISTVPVHEARARAILRWLVREKIVEEQLSTCGRSGNRMAFAIAEGARKVVERPQLLPFGQPINGLEVITKRCIYTPTQDFLEEAGCAECRREVGVELFASLEEWTPSLSDNFTCPRCGHEDDINGFLFLQPCAFSNLGFIFNNWAAAGFTGKFVAEFADWLDHPVAVVNVELDDN</sequence>
<protein>
    <submittedName>
        <fullName evidence="1">Sugar ABC transporter ATPase</fullName>
    </submittedName>
</protein>
<organism evidence="1 2">
    <name type="scientific">Pseudomonas fontis</name>
    <dbReference type="NCBI Taxonomy" id="2942633"/>
    <lineage>
        <taxon>Bacteria</taxon>
        <taxon>Pseudomonadati</taxon>
        <taxon>Pseudomonadota</taxon>
        <taxon>Gammaproteobacteria</taxon>
        <taxon>Pseudomonadales</taxon>
        <taxon>Pseudomonadaceae</taxon>
        <taxon>Pseudomonas</taxon>
    </lineage>
</organism>
<evidence type="ECO:0000313" key="1">
    <source>
        <dbReference type="EMBL" id="MDD0992716.1"/>
    </source>
</evidence>
<dbReference type="RefSeq" id="WP_273911518.1">
    <property type="nucleotide sequence ID" value="NZ_JAMDGX010000042.1"/>
</dbReference>
<dbReference type="Proteomes" id="UP001148203">
    <property type="component" value="Unassembled WGS sequence"/>
</dbReference>
<keyword evidence="2" id="KW-1185">Reference proteome</keyword>